<keyword evidence="1" id="KW-1185">Reference proteome</keyword>
<accession>A0A915JIP4</accession>
<protein>
    <submittedName>
        <fullName evidence="2">Uncharacterized protein</fullName>
    </submittedName>
</protein>
<organism evidence="1 2">
    <name type="scientific">Romanomermis culicivorax</name>
    <name type="common">Nematode worm</name>
    <dbReference type="NCBI Taxonomy" id="13658"/>
    <lineage>
        <taxon>Eukaryota</taxon>
        <taxon>Metazoa</taxon>
        <taxon>Ecdysozoa</taxon>
        <taxon>Nematoda</taxon>
        <taxon>Enoplea</taxon>
        <taxon>Dorylaimia</taxon>
        <taxon>Mermithida</taxon>
        <taxon>Mermithoidea</taxon>
        <taxon>Mermithidae</taxon>
        <taxon>Romanomermis</taxon>
    </lineage>
</organism>
<evidence type="ECO:0000313" key="2">
    <source>
        <dbReference type="WBParaSite" id="nRc.2.0.1.t25956-RA"/>
    </source>
</evidence>
<dbReference type="WBParaSite" id="nRc.2.0.1.t25956-RA">
    <property type="protein sequence ID" value="nRc.2.0.1.t25956-RA"/>
    <property type="gene ID" value="nRc.2.0.1.g25956"/>
</dbReference>
<name>A0A915JIP4_ROMCU</name>
<dbReference type="AlphaFoldDB" id="A0A915JIP4"/>
<proteinExistence type="predicted"/>
<evidence type="ECO:0000313" key="1">
    <source>
        <dbReference type="Proteomes" id="UP000887565"/>
    </source>
</evidence>
<dbReference type="Proteomes" id="UP000887565">
    <property type="component" value="Unplaced"/>
</dbReference>
<reference evidence="2" key="1">
    <citation type="submission" date="2022-11" db="UniProtKB">
        <authorList>
            <consortium name="WormBaseParasite"/>
        </authorList>
    </citation>
    <scope>IDENTIFICATION</scope>
</reference>
<sequence length="65" mass="8036">MAGQFQIQASHQHHMHVCRRYQRSFWLVELDQQKSEYFGEWSWMHQIQLHLQGVQKKNILVLWMV</sequence>